<evidence type="ECO:0000313" key="2">
    <source>
        <dbReference type="EMBL" id="PIQ68081.1"/>
    </source>
</evidence>
<name>A0A2H0K9Z2_9BACT</name>
<protein>
    <recommendedName>
        <fullName evidence="4">Septum formation inhibitor Maf</fullName>
    </recommendedName>
</protein>
<evidence type="ECO:0000313" key="3">
    <source>
        <dbReference type="Proteomes" id="UP000229342"/>
    </source>
</evidence>
<evidence type="ECO:0000256" key="1">
    <source>
        <dbReference type="ARBA" id="ARBA00022801"/>
    </source>
</evidence>
<dbReference type="Gene3D" id="3.90.950.10">
    <property type="match status" value="1"/>
</dbReference>
<sequence length="154" mass="17022">DNWYDMPVLIAEAKAKALLPRIKEPALLITADVVTVWNGELREKPRDFEEARAFLTSFSESPHPIECVNGIVVINTETEAVAKETVISNVWFGKISNEFIETLIQEGGVCNWAGGFTLLDPRMNACVAKIEGTFDSVLGLPLETVEKLMKEVGN</sequence>
<reference evidence="2 3" key="1">
    <citation type="submission" date="2017-09" db="EMBL/GenBank/DDBJ databases">
        <title>Depth-based differentiation of microbial function through sediment-hosted aquifers and enrichment of novel symbionts in the deep terrestrial subsurface.</title>
        <authorList>
            <person name="Probst A.J."/>
            <person name="Ladd B."/>
            <person name="Jarett J.K."/>
            <person name="Geller-Mcgrath D.E."/>
            <person name="Sieber C.M."/>
            <person name="Emerson J.B."/>
            <person name="Anantharaman K."/>
            <person name="Thomas B.C."/>
            <person name="Malmstrom R."/>
            <person name="Stieglmeier M."/>
            <person name="Klingl A."/>
            <person name="Woyke T."/>
            <person name="Ryan C.M."/>
            <person name="Banfield J.F."/>
        </authorList>
    </citation>
    <scope>NUCLEOTIDE SEQUENCE [LARGE SCALE GENOMIC DNA]</scope>
    <source>
        <strain evidence="2">CG11_big_fil_rev_8_21_14_0_20_46_11</strain>
    </source>
</reference>
<proteinExistence type="predicted"/>
<dbReference type="Pfam" id="PF02545">
    <property type="entry name" value="Maf"/>
    <property type="match status" value="1"/>
</dbReference>
<feature type="non-terminal residue" evidence="2">
    <location>
        <position position="1"/>
    </location>
</feature>
<gene>
    <name evidence="2" type="ORF">COV91_05955</name>
</gene>
<dbReference type="SUPFAM" id="SSF52972">
    <property type="entry name" value="ITPase-like"/>
    <property type="match status" value="1"/>
</dbReference>
<evidence type="ECO:0008006" key="4">
    <source>
        <dbReference type="Google" id="ProtNLM"/>
    </source>
</evidence>
<dbReference type="PIRSF" id="PIRSF006305">
    <property type="entry name" value="Maf"/>
    <property type="match status" value="1"/>
</dbReference>
<dbReference type="EMBL" id="PCVG01000081">
    <property type="protein sequence ID" value="PIQ68081.1"/>
    <property type="molecule type" value="Genomic_DNA"/>
</dbReference>
<keyword evidence="1" id="KW-0378">Hydrolase</keyword>
<comment type="caution">
    <text evidence="2">The sequence shown here is derived from an EMBL/GenBank/DDBJ whole genome shotgun (WGS) entry which is preliminary data.</text>
</comment>
<organism evidence="2 3">
    <name type="scientific">Candidatus Taylorbacteria bacterium CG11_big_fil_rev_8_21_14_0_20_46_11</name>
    <dbReference type="NCBI Taxonomy" id="1975025"/>
    <lineage>
        <taxon>Bacteria</taxon>
        <taxon>Candidatus Tayloriibacteriota</taxon>
    </lineage>
</organism>
<dbReference type="InterPro" id="IPR003697">
    <property type="entry name" value="Maf-like"/>
</dbReference>
<dbReference type="AlphaFoldDB" id="A0A2H0K9Z2"/>
<dbReference type="InterPro" id="IPR029001">
    <property type="entry name" value="ITPase-like_fam"/>
</dbReference>
<dbReference type="GO" id="GO:0047429">
    <property type="term" value="F:nucleoside triphosphate diphosphatase activity"/>
    <property type="evidence" value="ECO:0007669"/>
    <property type="project" value="InterPro"/>
</dbReference>
<dbReference type="PANTHER" id="PTHR43213">
    <property type="entry name" value="BIFUNCTIONAL DTTP/UTP PYROPHOSPHATASE/METHYLTRANSFERASE PROTEIN-RELATED"/>
    <property type="match status" value="1"/>
</dbReference>
<dbReference type="PANTHER" id="PTHR43213:SF4">
    <property type="entry name" value="7-METHYL-GTP PYROPHOSPHATASE"/>
    <property type="match status" value="1"/>
</dbReference>
<dbReference type="Proteomes" id="UP000229342">
    <property type="component" value="Unassembled WGS sequence"/>
</dbReference>
<accession>A0A2H0K9Z2</accession>